<keyword evidence="2" id="KW-0472">Membrane</keyword>
<gene>
    <name evidence="5" type="ORF">BDY21DRAFT_56378</name>
</gene>
<name>A0A6A6NWN4_9PEZI</name>
<feature type="compositionally biased region" description="Low complexity" evidence="1">
    <location>
        <begin position="1276"/>
        <end position="1289"/>
    </location>
</feature>
<dbReference type="InterPro" id="IPR056779">
    <property type="entry name" value="Csf1_C"/>
</dbReference>
<feature type="region of interest" description="Disordered" evidence="1">
    <location>
        <begin position="900"/>
        <end position="921"/>
    </location>
</feature>
<feature type="compositionally biased region" description="Basic and acidic residues" evidence="1">
    <location>
        <begin position="1327"/>
        <end position="1341"/>
    </location>
</feature>
<feature type="domain" description="Csf1 C-terminal region" evidence="4">
    <location>
        <begin position="3241"/>
        <end position="3309"/>
    </location>
</feature>
<feature type="transmembrane region" description="Helical" evidence="2">
    <location>
        <begin position="20"/>
        <end position="40"/>
    </location>
</feature>
<feature type="region of interest" description="Disordered" evidence="1">
    <location>
        <begin position="589"/>
        <end position="624"/>
    </location>
</feature>
<feature type="region of interest" description="Disordered" evidence="1">
    <location>
        <begin position="119"/>
        <end position="167"/>
    </location>
</feature>
<keyword evidence="6" id="KW-1185">Reference proteome</keyword>
<feature type="domain" description="Csf1 N-terminal" evidence="3">
    <location>
        <begin position="615"/>
        <end position="902"/>
    </location>
</feature>
<dbReference type="OrthoDB" id="10051416at2759"/>
<dbReference type="Proteomes" id="UP000799766">
    <property type="component" value="Unassembled WGS sequence"/>
</dbReference>
<organism evidence="5 6">
    <name type="scientific">Lineolata rhizophorae</name>
    <dbReference type="NCBI Taxonomy" id="578093"/>
    <lineage>
        <taxon>Eukaryota</taxon>
        <taxon>Fungi</taxon>
        <taxon>Dikarya</taxon>
        <taxon>Ascomycota</taxon>
        <taxon>Pezizomycotina</taxon>
        <taxon>Dothideomycetes</taxon>
        <taxon>Dothideomycetes incertae sedis</taxon>
        <taxon>Lineolatales</taxon>
        <taxon>Lineolataceae</taxon>
        <taxon>Lineolata</taxon>
    </lineage>
</organism>
<dbReference type="EMBL" id="MU001684">
    <property type="protein sequence ID" value="KAF2456119.1"/>
    <property type="molecule type" value="Genomic_DNA"/>
</dbReference>
<proteinExistence type="predicted"/>
<dbReference type="Pfam" id="PF21678">
    <property type="entry name" value="Csf1_N"/>
    <property type="match status" value="2"/>
</dbReference>
<accession>A0A6A6NWN4</accession>
<evidence type="ECO:0000259" key="4">
    <source>
        <dbReference type="Pfam" id="PF25038"/>
    </source>
</evidence>
<protein>
    <recommendedName>
        <fullName evidence="7">Fermentation associated protein</fullName>
    </recommendedName>
</protein>
<feature type="region of interest" description="Disordered" evidence="1">
    <location>
        <begin position="1306"/>
        <end position="1348"/>
    </location>
</feature>
<feature type="compositionally biased region" description="Polar residues" evidence="1">
    <location>
        <begin position="1317"/>
        <end position="1326"/>
    </location>
</feature>
<evidence type="ECO:0000259" key="3">
    <source>
        <dbReference type="Pfam" id="PF21678"/>
    </source>
</evidence>
<feature type="region of interest" description="Disordered" evidence="1">
    <location>
        <begin position="3194"/>
        <end position="3235"/>
    </location>
</feature>
<evidence type="ECO:0000256" key="2">
    <source>
        <dbReference type="SAM" id="Phobius"/>
    </source>
</evidence>
<evidence type="ECO:0000256" key="1">
    <source>
        <dbReference type="SAM" id="MobiDB-lite"/>
    </source>
</evidence>
<dbReference type="GO" id="GO:0006113">
    <property type="term" value="P:fermentation"/>
    <property type="evidence" value="ECO:0007669"/>
    <property type="project" value="InterPro"/>
</dbReference>
<dbReference type="PANTHER" id="PTHR32085:SF3">
    <property type="entry name" value="PROTEIN CSF1"/>
    <property type="match status" value="1"/>
</dbReference>
<feature type="region of interest" description="Disordered" evidence="1">
    <location>
        <begin position="1214"/>
        <end position="1291"/>
    </location>
</feature>
<feature type="region of interest" description="Disordered" evidence="1">
    <location>
        <begin position="222"/>
        <end position="250"/>
    </location>
</feature>
<dbReference type="GO" id="GO:0016020">
    <property type="term" value="C:membrane"/>
    <property type="evidence" value="ECO:0007669"/>
    <property type="project" value="InterPro"/>
</dbReference>
<feature type="compositionally biased region" description="Low complexity" evidence="1">
    <location>
        <begin position="132"/>
        <end position="153"/>
    </location>
</feature>
<feature type="compositionally biased region" description="Basic and acidic residues" evidence="1">
    <location>
        <begin position="3222"/>
        <end position="3234"/>
    </location>
</feature>
<dbReference type="InterPro" id="IPR048636">
    <property type="entry name" value="Csf1_N"/>
</dbReference>
<evidence type="ECO:0000313" key="5">
    <source>
        <dbReference type="EMBL" id="KAF2456119.1"/>
    </source>
</evidence>
<dbReference type="PANTHER" id="PTHR32085">
    <property type="entry name" value="PROTEIN CSF1"/>
    <property type="match status" value="1"/>
</dbReference>
<dbReference type="Pfam" id="PF25038">
    <property type="entry name" value="Csf1_C"/>
    <property type="match status" value="2"/>
</dbReference>
<dbReference type="InterPro" id="IPR029636">
    <property type="entry name" value="Csf1"/>
</dbReference>
<reference evidence="5" key="1">
    <citation type="journal article" date="2020" name="Stud. Mycol.">
        <title>101 Dothideomycetes genomes: a test case for predicting lifestyles and emergence of pathogens.</title>
        <authorList>
            <person name="Haridas S."/>
            <person name="Albert R."/>
            <person name="Binder M."/>
            <person name="Bloem J."/>
            <person name="Labutti K."/>
            <person name="Salamov A."/>
            <person name="Andreopoulos B."/>
            <person name="Baker S."/>
            <person name="Barry K."/>
            <person name="Bills G."/>
            <person name="Bluhm B."/>
            <person name="Cannon C."/>
            <person name="Castanera R."/>
            <person name="Culley D."/>
            <person name="Daum C."/>
            <person name="Ezra D."/>
            <person name="Gonzalez J."/>
            <person name="Henrissat B."/>
            <person name="Kuo A."/>
            <person name="Liang C."/>
            <person name="Lipzen A."/>
            <person name="Lutzoni F."/>
            <person name="Magnuson J."/>
            <person name="Mondo S."/>
            <person name="Nolan M."/>
            <person name="Ohm R."/>
            <person name="Pangilinan J."/>
            <person name="Park H.-J."/>
            <person name="Ramirez L."/>
            <person name="Alfaro M."/>
            <person name="Sun H."/>
            <person name="Tritt A."/>
            <person name="Yoshinaga Y."/>
            <person name="Zwiers L.-H."/>
            <person name="Turgeon B."/>
            <person name="Goodwin S."/>
            <person name="Spatafora J."/>
            <person name="Crous P."/>
            <person name="Grigoriev I."/>
        </authorList>
    </citation>
    <scope>NUCLEOTIDE SEQUENCE</scope>
    <source>
        <strain evidence="5">ATCC 16933</strain>
    </source>
</reference>
<evidence type="ECO:0008006" key="7">
    <source>
        <dbReference type="Google" id="ProtNLM"/>
    </source>
</evidence>
<sequence>MADQQGPVSTPLAPEHGFNWVFLVELLICAILTVFFLFYFNRLFATLISYGIRAYTWHAYHAYIDIQALQFSFLAGRIFFKDFRYHAHNVTVLVHGGYITWNFWHRRVREADVFSDCASEKAKQKRPKSSRHQSSTSESSSPETSGRSSRSRSVGNEEKAGKGSQEAANKGLPYRITLKVSGVEAFLYNRSPAYDAVVENMMRNMDGTDGEIDLSRIFQSKEDGCRPAEDSDNSNAAENSPKRSKAVGSSIAQSIKSQLSSLKLTPSRKKGRPEEPRKGGLPAFLHLLPIYLACNKGAVAVGNESTKAVITAKFDSASGEVNAGTAGPLDIFKLMFRFNVVHPVVQMKPNPDFKALQLATAERLKLEAQGTQPGDTEAKRAKLKGVSKPRQPSLLHKLRKIIPHFSKSVDSLTVSSEMHPVQQNQTSFPGQERWQGLTRYLNNTERNEHDEWEGVEYANTSTLVDCKGVDLSFFWDIPGPVVENTEIADDACLENKEDINGAAPPDYGMELAIQGGTVNYGPWADRLRTNFQSYFFPMSYADAVPAKRLALGDYRISTFFKIFITIEEETIVRIPMRESSKDWKWKGKSETVVGNGKSSPKDRVRNRGRRKSIKLRSRSKTTSGTNVRPFAWLDIKVASNSTVSYVMDMVARHDGYKNDLKVDVKSFEISTSVNHGLLWRSGQTSLLADLSNPLRWNGLREWKFDIKNHDLDLFILRDHLFLLTDLVDDWSSGPPPDFFTFTPYKYLLNVDFRNWKMFLNTNDSNIINNPSDLEDNDFIILGGQKLHGDVTVPLDKFRPDQNEVSYDVRGQDLFMELAMPSRNTLSTFVKTKNTAKLGGLLLTGSYNYYITASPANTDTLTFNIHGSNFTFDAYGWFLRHLVKIKENYFGDDLHFKTLEEVQNRPPQDPNQQLAGEAEARSNQKSSGLDVILCISAERGSLSLPANIYSSDTSVFVELPYASADLRFTNYYMDLEVNSTPLSVSLTRRTSNVETPNDLSSGTQLFIDAVTFRGHRLFGLPPTEPAYMCNWDVEVGNVSGECSSELVEKLASGGQNLGFSIDDDENAMRWTPPIIIHDVTFLRLRTGTVHVWVHIANEALLLSTGNVFVDFNDWTGATFSERLKVIVPRLRVACVDAKSASRHRITRAGVRHVVETHAFLQTTLRLSMMRRKLHFTEEREKQQKHILEQDQRTNRVPFLLQPQLHRAESNIMATRAGLDPPSMTYPPIPEPLRDQSGSTISSVQSSYEESGSSQASSSSSYSSSLRGRPRSPRTPKSQSSASISGSIRGSRLAHSGMDLLKPDNVARSKSVSVHPAPSLSSISSAYHTDSDRERDRERERRCLPPSSIAFSSPLSEPYFPLDIIEPDTTEVPKLRVARPLPNDAEDDVVVFNDVSSKSFDENLTHTSFIVNVEDGITSFFTPRAVESVLNIVEALDSKEPEDILDAFQRDVVGTVLGNIRKREGVGNSFELGLKIPAIHVRFLHPFTANLDGMQKTSKDQYDLLVENISVMARFKQPPNTEHLISMHTSVGAVNASVQGRSETGTQPPVIEAHLEDVLLYAVSETAATGNLSFRDLDIAASSKQVDYLLALVQRIASFASNLEKRVTSLQARKRDSLLCLTYRLTEMGSNMPDPPFLSRPSFGLRAGKDHLRNQDSWKIVSRFRYIWDSLTTEQRQSLFKVLTESLECPADAERHVIASWDQWRTWDLAHVHKSIAMRKIFGVLAEGGEEDVKSMAAIPMQASLRAGGIAIVLDPGPKQHEVALQVLNVAFSSTPPKTPSGLMLIETDTPSRTTELLVRPKNVDVCLRWEISELVEDLIDKFSDGLPDFWSKTSEPSTPPKQASTVDTVRHNFQAVVATDTAKITLDSVNLRSISQTRGLKASLVGSDSRSVKQELSLSTLVHADSGTKEIRSRARLLFRAKLEAPDLYISHNSGPNKISAPEEWMIAAASKFISVEVPEDILGLIEVADNVLADEVSYVQRQIRRFSRPGKPKQTTENSKEPFQLPKLSLALLLDGYHVDIAIMESLTYSMAGTVGRISATPNLQHHLTITLDYDLKGQRHVLRSNTQDESYAIAALDLPPVNGYLKLAQGEHRISVDMLTTVERIVFDASAIHGLLTTLSRPEVTNTFDAIKADISTVHSRVERIFSSSPKAIAQKDGNETSRPLVYDIHLVFAGLSILASAPGKTPRSPKPNLAIELNSVQVKAVNTSPKDNSVLPFPEILAQLRRINVSLSLTENGNIRRCGNLTFGATVRCTLRSGEKENAKRDYRIQSHGFEVNIFAETASACVDVLNYLQDRIKDLDLSKEKKYLRRLRPPRRLSSIREDRIPNQRDDTNSDSSALFASAYALEILNVQVSWIVGGSVAPYPGHEIEDLVLSFGRIDLSTRRDNAARLTIEDMQLQMIPSSLDKRQRSPNSALLPEVIFNVAYNSTKEDRKFAFQAAGKSLDIQLTPQFILPASVLEQSISLAGKKFRAASKSWQGTPTPTGAERKNPFGNKKLSSFLIDADFAGAVVNLSDKKQPDNRRLAPISPVHDRVQGKGRYGQFVGDGTNNTTALRAPGVALKVEYQDVSSDPSLNAELKVDASSNTLYPTVVPLILEVSDSIKQVVRVNDKPEEEKEPDNMTESKHSQRFLDEDNILATDPSSFLGKTRLNLGLRVCKQEFSLSCQPIARVAATAGFDDVYITCNSVKSPDLGHFFAISGAFDNLEASVQHVYSRESTFRLGVESIVLSLMNSKHFSGKSGVSAIVKVNPVQTQVNARKLQDFLLFREIWVPPEMREPSQPSAPTTPTENSEFLVQRYHQVAAAAAFPWNATIAITKIAIDLDLGQAIGKSTLAITNLWASSKKNSDWEQNLCIAVESIGVSSGGRMSGFVELERFRVRTSIAWPRQDIGFRQTPLIQASIGFDRLRVKAAFDYQAIGIADISSFDFLMYNVRRQGKPSRDRLVASLEGSAIHAFCSATSAAQAVALFQALERLIQETQTGFAQSVADIERYIHRRASSSRLSSQILPPKPPKSDGSVKAPISLHTDVMVSLRSINVGVYPTSFQDTQIFLLNASDAQARFAVSLERGKIHSGLGMTLGELRIALASIPQSQAPISLGEVKVDDVIRNAASSRGGTILRVPKVVASMQTWQRPAENHIDYIFKSKFEGKVDVGWNYSRISFIRGMWASHSRSLASRLGKPLPESAVKITTGAAADSSGDETGSNVSGSKAGSAAKGKRDRAGSESSDREKITAVVNVPQSRYEYEALEPPVIETPQLRDMGEATPPLEWIGLHRDRLPNVTHQIVIVTLLEVAKEVEDAYSRILGSS</sequence>
<feature type="domain" description="Csf1 C-terminal region" evidence="4">
    <location>
        <begin position="2557"/>
        <end position="3192"/>
    </location>
</feature>
<evidence type="ECO:0000313" key="6">
    <source>
        <dbReference type="Proteomes" id="UP000799766"/>
    </source>
</evidence>
<keyword evidence="2" id="KW-1133">Transmembrane helix</keyword>
<feature type="compositionally biased region" description="Basic residues" evidence="1">
    <location>
        <begin position="606"/>
        <end position="619"/>
    </location>
</feature>
<keyword evidence="2" id="KW-0812">Transmembrane</keyword>
<feature type="compositionally biased region" description="Low complexity" evidence="1">
    <location>
        <begin position="1235"/>
        <end position="1263"/>
    </location>
</feature>
<feature type="domain" description="Csf1 N-terminal" evidence="3">
    <location>
        <begin position="165"/>
        <end position="585"/>
    </location>
</feature>